<evidence type="ECO:0000256" key="5">
    <source>
        <dbReference type="ARBA" id="ARBA00022989"/>
    </source>
</evidence>
<evidence type="ECO:0000313" key="9">
    <source>
        <dbReference type="Proteomes" id="UP000838748"/>
    </source>
</evidence>
<evidence type="ECO:0000256" key="3">
    <source>
        <dbReference type="ARBA" id="ARBA00022475"/>
    </source>
</evidence>
<feature type="transmembrane region" description="Helical" evidence="7">
    <location>
        <begin position="138"/>
        <end position="158"/>
    </location>
</feature>
<accession>A0ABN8E2R7</accession>
<name>A0ABN8E2R7_9VIBR</name>
<evidence type="ECO:0000256" key="1">
    <source>
        <dbReference type="ARBA" id="ARBA00004651"/>
    </source>
</evidence>
<feature type="transmembrane region" description="Helical" evidence="7">
    <location>
        <begin position="110"/>
        <end position="126"/>
    </location>
</feature>
<reference evidence="8" key="1">
    <citation type="submission" date="2021-11" db="EMBL/GenBank/DDBJ databases">
        <authorList>
            <person name="Rodrigo-Torres L."/>
            <person name="Arahal R. D."/>
            <person name="Lucena T."/>
        </authorList>
    </citation>
    <scope>NUCLEOTIDE SEQUENCE</scope>
    <source>
        <strain evidence="8">CECT 7928</strain>
    </source>
</reference>
<comment type="subcellular location">
    <subcellularLocation>
        <location evidence="1">Cell membrane</location>
        <topology evidence="1">Multi-pass membrane protein</topology>
    </subcellularLocation>
</comment>
<sequence>MLSQAKQYLHGHQQLVHALRITLALAFTLLFYHVTQLPHSLWGPITVSVVMNQPQHGALLHKGLQRIIGTTLGATVGLVTVLFPTHLPLIAPLWMLLGVFLLSLRMQGKYHYLFFLAVMTLLIVGYQESADVEVSVALWRVANIMIGTAIAILFSQLFPIHTSTIWRQLQHKVLTNLRTLYLAHASSQLPSNEHLYQLRRKVITDHVKMSGLMANLQKEKPSHIEKFQQYLQSQRALIALIEQLVDTHWSTEISHQKLIESTELKYVLDSIGTTFEKLERCDLNTIDLPKIADVVSIAKNLMKIDDPEKETFKLGPYGYLWLTRQLIVNLDNLVKHKLALDKLRYYERESV</sequence>
<protein>
    <submittedName>
        <fullName evidence="8">p-hydroxybenzoic acid efflux pump subunit AaeB</fullName>
    </submittedName>
</protein>
<keyword evidence="6 7" id="KW-0472">Membrane</keyword>
<keyword evidence="4 7" id="KW-0812">Transmembrane</keyword>
<feature type="transmembrane region" description="Helical" evidence="7">
    <location>
        <begin position="81"/>
        <end position="103"/>
    </location>
</feature>
<evidence type="ECO:0000313" key="8">
    <source>
        <dbReference type="EMBL" id="CAH0539467.1"/>
    </source>
</evidence>
<keyword evidence="9" id="KW-1185">Reference proteome</keyword>
<evidence type="ECO:0000256" key="2">
    <source>
        <dbReference type="ARBA" id="ARBA00022448"/>
    </source>
</evidence>
<feature type="transmembrane region" description="Helical" evidence="7">
    <location>
        <begin position="15"/>
        <end position="34"/>
    </location>
</feature>
<dbReference type="Proteomes" id="UP000838748">
    <property type="component" value="Unassembled WGS sequence"/>
</dbReference>
<dbReference type="RefSeq" id="WP_237361477.1">
    <property type="nucleotide sequence ID" value="NZ_CAKLDM010000002.1"/>
</dbReference>
<proteinExistence type="predicted"/>
<evidence type="ECO:0000256" key="7">
    <source>
        <dbReference type="SAM" id="Phobius"/>
    </source>
</evidence>
<dbReference type="Pfam" id="PF04632">
    <property type="entry name" value="FUSC"/>
    <property type="match status" value="1"/>
</dbReference>
<keyword evidence="2" id="KW-0813">Transport</keyword>
<organism evidence="8 9">
    <name type="scientific">Vibrio marisflavi CECT 7928</name>
    <dbReference type="NCBI Taxonomy" id="634439"/>
    <lineage>
        <taxon>Bacteria</taxon>
        <taxon>Pseudomonadati</taxon>
        <taxon>Pseudomonadota</taxon>
        <taxon>Gammaproteobacteria</taxon>
        <taxon>Vibrionales</taxon>
        <taxon>Vibrionaceae</taxon>
        <taxon>Vibrio</taxon>
    </lineage>
</organism>
<keyword evidence="5 7" id="KW-1133">Transmembrane helix</keyword>
<dbReference type="InterPro" id="IPR006726">
    <property type="entry name" value="PHBA_efflux_AaeB/fusaric-R"/>
</dbReference>
<keyword evidence="3" id="KW-1003">Cell membrane</keyword>
<dbReference type="PANTHER" id="PTHR30509:SF9">
    <property type="entry name" value="MULTIDRUG RESISTANCE PROTEIN MDTO"/>
    <property type="match status" value="1"/>
</dbReference>
<comment type="caution">
    <text evidence="8">The sequence shown here is derived from an EMBL/GenBank/DDBJ whole genome shotgun (WGS) entry which is preliminary data.</text>
</comment>
<gene>
    <name evidence="8" type="primary">aaeB</name>
    <name evidence="8" type="ORF">VMF7928_02169</name>
</gene>
<dbReference type="EMBL" id="CAKLDM010000002">
    <property type="protein sequence ID" value="CAH0539467.1"/>
    <property type="molecule type" value="Genomic_DNA"/>
</dbReference>
<evidence type="ECO:0000256" key="4">
    <source>
        <dbReference type="ARBA" id="ARBA00022692"/>
    </source>
</evidence>
<evidence type="ECO:0000256" key="6">
    <source>
        <dbReference type="ARBA" id="ARBA00023136"/>
    </source>
</evidence>
<dbReference type="PANTHER" id="PTHR30509">
    <property type="entry name" value="P-HYDROXYBENZOIC ACID EFFLUX PUMP SUBUNIT-RELATED"/>
    <property type="match status" value="1"/>
</dbReference>